<dbReference type="InterPro" id="IPR039418">
    <property type="entry name" value="LexA-like"/>
</dbReference>
<dbReference type="Pfam" id="PF00717">
    <property type="entry name" value="Peptidase_S24"/>
    <property type="match status" value="1"/>
</dbReference>
<dbReference type="Proteomes" id="UP000007127">
    <property type="component" value="Plasmid"/>
</dbReference>
<dbReference type="PANTHER" id="PTHR33516">
    <property type="entry name" value="LEXA REPRESSOR"/>
    <property type="match status" value="1"/>
</dbReference>
<dbReference type="CDD" id="cd06529">
    <property type="entry name" value="S24_LexA-like"/>
    <property type="match status" value="1"/>
</dbReference>
<proteinExistence type="predicted"/>
<accession>A0AB72UJG6</accession>
<dbReference type="InterPro" id="IPR050077">
    <property type="entry name" value="LexA_repressor"/>
</dbReference>
<reference evidence="2 3" key="1">
    <citation type="journal article" date="2012" name="J. Bacteriol.">
        <title>Genome sequence of Thalassospira xiamenensis type strain M-5.</title>
        <authorList>
            <person name="Lai Q."/>
            <person name="Shao Z."/>
        </authorList>
    </citation>
    <scope>NUCLEOTIDE SEQUENCE [LARGE SCALE GENOMIC DNA]</scope>
    <source>
        <strain evidence="2 3">M-5</strain>
    </source>
</reference>
<dbReference type="SUPFAM" id="SSF51306">
    <property type="entry name" value="LexA/Signal peptidase"/>
    <property type="match status" value="1"/>
</dbReference>
<feature type="domain" description="Peptidase S24/S26A/S26B/S26C" evidence="1">
    <location>
        <begin position="19"/>
        <end position="129"/>
    </location>
</feature>
<protein>
    <submittedName>
        <fullName evidence="2">Protein samA</fullName>
    </submittedName>
</protein>
<dbReference type="AlphaFoldDB" id="A0AB72UJG6"/>
<gene>
    <name evidence="2" type="ORF">TH3_21063</name>
</gene>
<geneLocation type="plasmid" evidence="3"/>
<sequence>MFSYIAKFAQHQNLSRPLALESVSAGFPSPAEDHLDGYLDLNRFIDHPSATYFFKLQGDSMYPLMRDGDLLVVDRSLVANDGDVVVAIYDGGLTVKRLRRSRVEAWLEPENPAFPRLQCTEHTEIWGVVLIHMHWPSSNSRKPNDRTL</sequence>
<dbReference type="NCBIfam" id="NF007621">
    <property type="entry name" value="PRK10276.1"/>
    <property type="match status" value="1"/>
</dbReference>
<dbReference type="Gene3D" id="2.10.109.10">
    <property type="entry name" value="Umud Fragment, subunit A"/>
    <property type="match status" value="1"/>
</dbReference>
<evidence type="ECO:0000259" key="1">
    <source>
        <dbReference type="Pfam" id="PF00717"/>
    </source>
</evidence>
<organism evidence="2 3">
    <name type="scientific">Thalassospira xiamenensis M-5 = DSM 17429</name>
    <dbReference type="NCBI Taxonomy" id="1123366"/>
    <lineage>
        <taxon>Bacteria</taxon>
        <taxon>Pseudomonadati</taxon>
        <taxon>Pseudomonadota</taxon>
        <taxon>Alphaproteobacteria</taxon>
        <taxon>Rhodospirillales</taxon>
        <taxon>Thalassospiraceae</taxon>
        <taxon>Thalassospira</taxon>
    </lineage>
</organism>
<evidence type="ECO:0000313" key="3">
    <source>
        <dbReference type="Proteomes" id="UP000007127"/>
    </source>
</evidence>
<dbReference type="PANTHER" id="PTHR33516:SF2">
    <property type="entry name" value="LEXA REPRESSOR-RELATED"/>
    <property type="match status" value="1"/>
</dbReference>
<dbReference type="InterPro" id="IPR015927">
    <property type="entry name" value="Peptidase_S24_S26A/B/C"/>
</dbReference>
<dbReference type="InterPro" id="IPR036286">
    <property type="entry name" value="LexA/Signal_pep-like_sf"/>
</dbReference>
<dbReference type="GeneID" id="31930145"/>
<keyword evidence="2" id="KW-0614">Plasmid</keyword>
<dbReference type="RefSeq" id="WP_007091708.1">
    <property type="nucleotide sequence ID" value="NZ_CP004389.1"/>
</dbReference>
<name>A0AB72UJG6_9PROT</name>
<dbReference type="EMBL" id="CP004389">
    <property type="protein sequence ID" value="AJD54285.1"/>
    <property type="molecule type" value="Genomic_DNA"/>
</dbReference>
<evidence type="ECO:0000313" key="2">
    <source>
        <dbReference type="EMBL" id="AJD54285.1"/>
    </source>
</evidence>
<dbReference type="KEGG" id="txi:TH3_21063"/>